<dbReference type="CDD" id="cd03255">
    <property type="entry name" value="ABC_MJ0796_LolCDE_FtsE"/>
    <property type="match status" value="1"/>
</dbReference>
<evidence type="ECO:0000313" key="13">
    <source>
        <dbReference type="EMBL" id="MCA9381984.1"/>
    </source>
</evidence>
<dbReference type="InterPro" id="IPR025857">
    <property type="entry name" value="MacB_PCD"/>
</dbReference>
<keyword evidence="5 11" id="KW-0812">Transmembrane</keyword>
<dbReference type="Pfam" id="PF12704">
    <property type="entry name" value="MacB_PCD"/>
    <property type="match status" value="1"/>
</dbReference>
<dbReference type="SUPFAM" id="SSF52540">
    <property type="entry name" value="P-loop containing nucleoside triphosphate hydrolases"/>
    <property type="match status" value="1"/>
</dbReference>
<evidence type="ECO:0000256" key="6">
    <source>
        <dbReference type="ARBA" id="ARBA00022741"/>
    </source>
</evidence>
<evidence type="ECO:0000256" key="4">
    <source>
        <dbReference type="ARBA" id="ARBA00022519"/>
    </source>
</evidence>
<reference evidence="13" key="2">
    <citation type="journal article" date="2021" name="Microbiome">
        <title>Successional dynamics and alternative stable states in a saline activated sludge microbial community over 9 years.</title>
        <authorList>
            <person name="Wang Y."/>
            <person name="Ye J."/>
            <person name="Ju F."/>
            <person name="Liu L."/>
            <person name="Boyd J.A."/>
            <person name="Deng Y."/>
            <person name="Parks D.H."/>
            <person name="Jiang X."/>
            <person name="Yin X."/>
            <person name="Woodcroft B.J."/>
            <person name="Tyson G.W."/>
            <person name="Hugenholtz P."/>
            <person name="Polz M.F."/>
            <person name="Zhang T."/>
        </authorList>
    </citation>
    <scope>NUCLEOTIDE SEQUENCE</scope>
    <source>
        <strain evidence="13">HKST-UBA10</strain>
    </source>
</reference>
<feature type="transmembrane region" description="Helical" evidence="11">
    <location>
        <begin position="687"/>
        <end position="713"/>
    </location>
</feature>
<feature type="transmembrane region" description="Helical" evidence="11">
    <location>
        <begin position="745"/>
        <end position="771"/>
    </location>
</feature>
<gene>
    <name evidence="13" type="ORF">KC660_01095</name>
</gene>
<evidence type="ECO:0000256" key="2">
    <source>
        <dbReference type="ARBA" id="ARBA00022448"/>
    </source>
</evidence>
<dbReference type="InterPro" id="IPR015854">
    <property type="entry name" value="ABC_transpr_LolD-like"/>
</dbReference>
<evidence type="ECO:0000256" key="3">
    <source>
        <dbReference type="ARBA" id="ARBA00022475"/>
    </source>
</evidence>
<evidence type="ECO:0000256" key="7">
    <source>
        <dbReference type="ARBA" id="ARBA00022840"/>
    </source>
</evidence>
<name>A0A955L340_9BACT</name>
<accession>A0A955L340</accession>
<dbReference type="InterPro" id="IPR003838">
    <property type="entry name" value="ABC3_permease_C"/>
</dbReference>
<evidence type="ECO:0000259" key="12">
    <source>
        <dbReference type="PROSITE" id="PS50893"/>
    </source>
</evidence>
<comment type="caution">
    <text evidence="13">The sequence shown here is derived from an EMBL/GenBank/DDBJ whole genome shotgun (WGS) entry which is preliminary data.</text>
</comment>
<proteinExistence type="inferred from homology"/>
<dbReference type="GO" id="GO:0005524">
    <property type="term" value="F:ATP binding"/>
    <property type="evidence" value="ECO:0007669"/>
    <property type="project" value="UniProtKB-KW"/>
</dbReference>
<dbReference type="InterPro" id="IPR017871">
    <property type="entry name" value="ABC_transporter-like_CS"/>
</dbReference>
<organism evidence="13 14">
    <name type="scientific">Candidatus Dojkabacteria bacterium</name>
    <dbReference type="NCBI Taxonomy" id="2099670"/>
    <lineage>
        <taxon>Bacteria</taxon>
        <taxon>Candidatus Dojkabacteria</taxon>
    </lineage>
</organism>
<feature type="transmembrane region" description="Helical" evidence="11">
    <location>
        <begin position="315"/>
        <end position="335"/>
    </location>
</feature>
<dbReference type="PANTHER" id="PTHR24220">
    <property type="entry name" value="IMPORT ATP-BINDING PROTEIN"/>
    <property type="match status" value="1"/>
</dbReference>
<reference evidence="13" key="1">
    <citation type="submission" date="2020-04" db="EMBL/GenBank/DDBJ databases">
        <authorList>
            <person name="Zhang T."/>
        </authorList>
    </citation>
    <scope>NUCLEOTIDE SEQUENCE</scope>
    <source>
        <strain evidence="13">HKST-UBA10</strain>
    </source>
</reference>
<evidence type="ECO:0000256" key="8">
    <source>
        <dbReference type="ARBA" id="ARBA00022989"/>
    </source>
</evidence>
<keyword evidence="2" id="KW-0813">Transport</keyword>
<dbReference type="InterPro" id="IPR017911">
    <property type="entry name" value="MacB-like_ATP-bd"/>
</dbReference>
<dbReference type="PROSITE" id="PS50893">
    <property type="entry name" value="ABC_TRANSPORTER_2"/>
    <property type="match status" value="1"/>
</dbReference>
<comment type="similarity">
    <text evidence="10">Belongs to the ABC transporter superfamily. Macrolide exporter (TC 3.A.1.122) family.</text>
</comment>
<dbReference type="InterPro" id="IPR003439">
    <property type="entry name" value="ABC_transporter-like_ATP-bd"/>
</dbReference>
<dbReference type="PANTHER" id="PTHR24220:SF86">
    <property type="entry name" value="ABC TRANSPORTER ABCH.1"/>
    <property type="match status" value="1"/>
</dbReference>
<dbReference type="Pfam" id="PF02687">
    <property type="entry name" value="FtsX"/>
    <property type="match status" value="1"/>
</dbReference>
<feature type="domain" description="ABC transporter" evidence="12">
    <location>
        <begin position="27"/>
        <end position="265"/>
    </location>
</feature>
<dbReference type="SMART" id="SM00382">
    <property type="entry name" value="AAA"/>
    <property type="match status" value="1"/>
</dbReference>
<evidence type="ECO:0000256" key="11">
    <source>
        <dbReference type="SAM" id="Phobius"/>
    </source>
</evidence>
<sequence length="822" mass="91261">MKILKKEKTNNDQKVTSENLACGDNFVEVNRIYKLFEVKSQKVPVLKGITTKIKKGDFVIIFGPSGCGKTTLLNTILGFETPSKGEVKLLGEDIYSIDEDRRAEVRKRNLGIIYQQPNWIKSISVIDNVTFPLLLLGIRKHIAMNIAAKALQDVGMYEWRNYKPTELSAGQQQKIALARALAPKPKILIADEPTGNLDHKSSVDLMQTMEKLNATGITIIMVTHNIDQLTSANRVIQMSDGSVVKDHDLSNTDKQEVIKTILNTHEDDLNLKVNQSVIDDLMKQPTETVEKNKKGLKLQRKRITLNRLIHRTYRLITFMPIVFAFLAEISVTKLVSFVTRDKIIALNNFFGKNRVSAFFSRTFDREHHTSISRLNIVRLTTQELIDKKSRTFITVIGMSVGIGLIVFLVSIGYGVERIVISRIADLEQRKQIEAFPIVGTNQRLNDQTVNKLQDLNEVERILPQMSIVSKIEYNNSNTDVVSYGVQADYINKSDINIVEGKVFSNNELNNDTTPIVNVLSETDTATTDNTGTSADLTAQEQEAASLAKISTEISNKLSEDKSTKQIVANTTLLEVLGISTKEAVGQTLDISFVIGELDTDLNKRIVVDPVQYQISGVVEYGDTPIIYLPLIELKTLGIKNYSQVKLVLDQIDSIPVVKDKIKVLGYNSISIEDTIVQIQNFFNIVRVALGVIGLGGLLIASFGMFNTLTISLLERTREIGLMKAIGMKSDEVFDLFAAQSLTMGILGGIIGLVLGYLLGTALTLIVSAFSISNGAQFIQLTYVPWGFVLIALILSSIVGIMTGYYPAKRATNISAMDALRYE</sequence>
<dbReference type="Pfam" id="PF00005">
    <property type="entry name" value="ABC_tran"/>
    <property type="match status" value="1"/>
</dbReference>
<dbReference type="GO" id="GO:0016887">
    <property type="term" value="F:ATP hydrolysis activity"/>
    <property type="evidence" value="ECO:0007669"/>
    <property type="project" value="InterPro"/>
</dbReference>
<dbReference type="AlphaFoldDB" id="A0A955L340"/>
<keyword evidence="6" id="KW-0547">Nucleotide-binding</keyword>
<keyword evidence="7 13" id="KW-0067">ATP-binding</keyword>
<dbReference type="InterPro" id="IPR027417">
    <property type="entry name" value="P-loop_NTPase"/>
</dbReference>
<feature type="transmembrane region" description="Helical" evidence="11">
    <location>
        <begin position="783"/>
        <end position="805"/>
    </location>
</feature>
<feature type="transmembrane region" description="Helical" evidence="11">
    <location>
        <begin position="392"/>
        <end position="415"/>
    </location>
</feature>
<dbReference type="GO" id="GO:0005886">
    <property type="term" value="C:plasma membrane"/>
    <property type="evidence" value="ECO:0007669"/>
    <property type="project" value="UniProtKB-SubCell"/>
</dbReference>
<keyword evidence="9 11" id="KW-0472">Membrane</keyword>
<keyword evidence="4" id="KW-0997">Cell inner membrane</keyword>
<dbReference type="GO" id="GO:0022857">
    <property type="term" value="F:transmembrane transporter activity"/>
    <property type="evidence" value="ECO:0007669"/>
    <property type="project" value="TreeGrafter"/>
</dbReference>
<dbReference type="Proteomes" id="UP000782843">
    <property type="component" value="Unassembled WGS sequence"/>
</dbReference>
<dbReference type="InterPro" id="IPR003593">
    <property type="entry name" value="AAA+_ATPase"/>
</dbReference>
<evidence type="ECO:0000256" key="10">
    <source>
        <dbReference type="ARBA" id="ARBA00038388"/>
    </source>
</evidence>
<evidence type="ECO:0000256" key="9">
    <source>
        <dbReference type="ARBA" id="ARBA00023136"/>
    </source>
</evidence>
<dbReference type="EMBL" id="JAGQLG010000037">
    <property type="protein sequence ID" value="MCA9381984.1"/>
    <property type="molecule type" value="Genomic_DNA"/>
</dbReference>
<evidence type="ECO:0000313" key="14">
    <source>
        <dbReference type="Proteomes" id="UP000782843"/>
    </source>
</evidence>
<keyword evidence="8 11" id="KW-1133">Transmembrane helix</keyword>
<dbReference type="PROSITE" id="PS00211">
    <property type="entry name" value="ABC_TRANSPORTER_1"/>
    <property type="match status" value="1"/>
</dbReference>
<keyword evidence="3" id="KW-1003">Cell membrane</keyword>
<evidence type="ECO:0000256" key="5">
    <source>
        <dbReference type="ARBA" id="ARBA00022692"/>
    </source>
</evidence>
<evidence type="ECO:0000256" key="1">
    <source>
        <dbReference type="ARBA" id="ARBA00004429"/>
    </source>
</evidence>
<protein>
    <submittedName>
        <fullName evidence="13">ATP-binding cassette domain-containing protein</fullName>
    </submittedName>
</protein>
<comment type="subcellular location">
    <subcellularLocation>
        <location evidence="1">Cell inner membrane</location>
        <topology evidence="1">Multi-pass membrane protein</topology>
    </subcellularLocation>
</comment>
<dbReference type="Gene3D" id="3.40.50.300">
    <property type="entry name" value="P-loop containing nucleotide triphosphate hydrolases"/>
    <property type="match status" value="1"/>
</dbReference>